<evidence type="ECO:0000256" key="1">
    <source>
        <dbReference type="ARBA" id="ARBA00004123"/>
    </source>
</evidence>
<dbReference type="GO" id="GO:0005737">
    <property type="term" value="C:cytoplasm"/>
    <property type="evidence" value="ECO:0007669"/>
    <property type="project" value="UniProtKB-SubCell"/>
</dbReference>
<dbReference type="Pfam" id="PF00076">
    <property type="entry name" value="RRM_1"/>
    <property type="match status" value="1"/>
</dbReference>
<evidence type="ECO:0000256" key="4">
    <source>
        <dbReference type="ARBA" id="ARBA00022553"/>
    </source>
</evidence>
<feature type="region of interest" description="Disordered" evidence="14">
    <location>
        <begin position="100"/>
        <end position="127"/>
    </location>
</feature>
<dbReference type="SUPFAM" id="SSF82708">
    <property type="entry name" value="R3H domain"/>
    <property type="match status" value="1"/>
</dbReference>
<dbReference type="CDD" id="cd12253">
    <property type="entry name" value="RRM_PIN4_like"/>
    <property type="match status" value="1"/>
</dbReference>
<evidence type="ECO:0000259" key="16">
    <source>
        <dbReference type="PROSITE" id="PS51061"/>
    </source>
</evidence>
<name>A0AAN5YWJ0_ASPLE</name>
<comment type="subcellular location">
    <subcellularLocation>
        <location evidence="2">Cytoplasm</location>
    </subcellularLocation>
    <subcellularLocation>
        <location evidence="1">Nucleus</location>
    </subcellularLocation>
</comment>
<feature type="compositionally biased region" description="Basic and acidic residues" evidence="14">
    <location>
        <begin position="245"/>
        <end position="261"/>
    </location>
</feature>
<keyword evidence="6" id="KW-0378">Hydrolase</keyword>
<dbReference type="GO" id="GO:0005524">
    <property type="term" value="F:ATP binding"/>
    <property type="evidence" value="ECO:0007669"/>
    <property type="project" value="UniProtKB-KW"/>
</dbReference>
<evidence type="ECO:0000313" key="18">
    <source>
        <dbReference type="Proteomes" id="UP000649114"/>
    </source>
</evidence>
<dbReference type="PROSITE" id="PS50102">
    <property type="entry name" value="RRM"/>
    <property type="match status" value="1"/>
</dbReference>
<evidence type="ECO:0000256" key="10">
    <source>
        <dbReference type="ARBA" id="ARBA00023242"/>
    </source>
</evidence>
<comment type="subunit">
    <text evidence="12">Interacts with csx1.</text>
</comment>
<evidence type="ECO:0000256" key="8">
    <source>
        <dbReference type="ARBA" id="ARBA00022840"/>
    </source>
</evidence>
<evidence type="ECO:0000256" key="11">
    <source>
        <dbReference type="ARBA" id="ARBA00055199"/>
    </source>
</evidence>
<reference evidence="17" key="2">
    <citation type="submission" date="2020-04" db="EMBL/GenBank/DDBJ databases">
        <authorList>
            <person name="Santos R.A.C."/>
            <person name="Steenwyk J.L."/>
            <person name="Rivero-Menendez O."/>
            <person name="Mead M.E."/>
            <person name="Silva L.P."/>
            <person name="Bastos R.W."/>
            <person name="Alastruey-Izquierdo A."/>
            <person name="Goldman G.H."/>
            <person name="Rokas A."/>
        </authorList>
    </citation>
    <scope>NUCLEOTIDE SEQUENCE</scope>
    <source>
        <strain evidence="17">CNM-CM8927</strain>
    </source>
</reference>
<dbReference type="GO" id="GO:0003677">
    <property type="term" value="F:DNA binding"/>
    <property type="evidence" value="ECO:0007669"/>
    <property type="project" value="UniProtKB-ARBA"/>
</dbReference>
<dbReference type="Gene3D" id="3.30.70.330">
    <property type="match status" value="1"/>
</dbReference>
<evidence type="ECO:0008006" key="19">
    <source>
        <dbReference type="Google" id="ProtNLM"/>
    </source>
</evidence>
<protein>
    <recommendedName>
        <fullName evidence="19">R3H domain protein</fullName>
    </recommendedName>
</protein>
<dbReference type="GO" id="GO:0003723">
    <property type="term" value="F:RNA binding"/>
    <property type="evidence" value="ECO:0007669"/>
    <property type="project" value="UniProtKB-UniRule"/>
</dbReference>
<reference evidence="17" key="1">
    <citation type="journal article" date="2020" name="bioRxiv">
        <title>Genomic and phenotypic heterogeneity of clinical isolates of the human pathogens Aspergillus fumigatus, Aspergillus lentulus and Aspergillus fumigatiaffinis.</title>
        <authorList>
            <person name="dos Santos R.A.C."/>
            <person name="Steenwyk J.L."/>
            <person name="Rivero-Menendez O."/>
            <person name="Mead M.E."/>
            <person name="Silva L.P."/>
            <person name="Bastos R.W."/>
            <person name="Alastruey-Izquierdo A."/>
            <person name="Goldman G.H."/>
            <person name="Rokas A."/>
        </authorList>
    </citation>
    <scope>NUCLEOTIDE SEQUENCE</scope>
    <source>
        <strain evidence="17">CNM-CM8927</strain>
    </source>
</reference>
<keyword evidence="3" id="KW-0963">Cytoplasm</keyword>
<dbReference type="CDD" id="cd02639">
    <property type="entry name" value="R3H_RRM"/>
    <property type="match status" value="1"/>
</dbReference>
<dbReference type="GO" id="GO:0004386">
    <property type="term" value="F:helicase activity"/>
    <property type="evidence" value="ECO:0007669"/>
    <property type="project" value="UniProtKB-KW"/>
</dbReference>
<evidence type="ECO:0000256" key="14">
    <source>
        <dbReference type="SAM" id="MobiDB-lite"/>
    </source>
</evidence>
<dbReference type="InterPro" id="IPR000504">
    <property type="entry name" value="RRM_dom"/>
</dbReference>
<dbReference type="PROSITE" id="PS51061">
    <property type="entry name" value="R3H"/>
    <property type="match status" value="1"/>
</dbReference>
<feature type="domain" description="R3H" evidence="16">
    <location>
        <begin position="302"/>
        <end position="366"/>
    </location>
</feature>
<proteinExistence type="predicted"/>
<sequence>MSYQQSQEMYHDNSSARSPGSQRHQQPLHRQPSRQFDAYGPMPVNLYDDSMARYDTGRLERLNPSLHNNSYAYDLPGSQTWNPNGFANAQTLGAIRSASASLKTTSRTGRAGLPTTWLDQQPGMPSPFSNLGPGPLQSGAVRSETTVPSEGEDELIPTAIVIKNIPFAVKKEQLVQLMTELNLPLPYAFNYHFDNGVFRGLAFANFTSAEETATVIEVLNHFELQGRKLRVEYKKMLPLQERERIEREKRERRGQLEEQHRPMAASQLQTQSSMSSLTSHIPATSPSPVSQRGQKLEVDLNDSTTLSYYSQLLLFKEDPSRDSVLFPSTLSPIQRRTVHTLAHNMGLGHASRGTGEQRQVQVFKVAPGTNVSPPLTSIPTAVQPADTARRGLNRAATIDFSEARNEGGPGPFNNLRGQTSGFLGVLDSPGNYGNTQNLRAAKSFADLRSYTPSPVPSSASFPAALQSNGARLQHYEAVTSGASNTPTLTSAPSGSSLGVQRDDNILVNSLSSLSLGTGIGGPNASPRRLRGMFSWDQPESQPSSAGPIGSNRSIGLGFDGQSQERMPIRQPRGPMPEKGSGFRRSNGHQSRGSDELRTNSGVEIIVE</sequence>
<keyword evidence="10" id="KW-0539">Nucleus</keyword>
<feature type="compositionally biased region" description="Low complexity" evidence="14">
    <location>
        <begin position="263"/>
        <end position="279"/>
    </location>
</feature>
<dbReference type="Pfam" id="PF01424">
    <property type="entry name" value="R3H"/>
    <property type="match status" value="1"/>
</dbReference>
<evidence type="ECO:0000256" key="13">
    <source>
        <dbReference type="PROSITE-ProRule" id="PRU00176"/>
    </source>
</evidence>
<dbReference type="InterPro" id="IPR001374">
    <property type="entry name" value="R3H_dom"/>
</dbReference>
<dbReference type="Proteomes" id="UP000649114">
    <property type="component" value="Unassembled WGS sequence"/>
</dbReference>
<dbReference type="FunFam" id="3.30.70.330:FF:000183">
    <property type="entry name" value="R3H domain containing protein"/>
    <property type="match status" value="1"/>
</dbReference>
<gene>
    <name evidence="17" type="ORF">CNMCM8927_001226</name>
</gene>
<comment type="caution">
    <text evidence="17">The sequence shown here is derived from an EMBL/GenBank/DDBJ whole genome shotgun (WGS) entry which is preliminary data.</text>
</comment>
<dbReference type="SMART" id="SM00360">
    <property type="entry name" value="RRM"/>
    <property type="match status" value="1"/>
</dbReference>
<evidence type="ECO:0000256" key="5">
    <source>
        <dbReference type="ARBA" id="ARBA00022741"/>
    </source>
</evidence>
<dbReference type="FunFam" id="3.30.1370.50:FF:000002">
    <property type="entry name" value="Immunoglobulin mu DNA-binding protein 2"/>
    <property type="match status" value="1"/>
</dbReference>
<organism evidence="17 18">
    <name type="scientific">Aspergillus lentulus</name>
    <dbReference type="NCBI Taxonomy" id="293939"/>
    <lineage>
        <taxon>Eukaryota</taxon>
        <taxon>Fungi</taxon>
        <taxon>Dikarya</taxon>
        <taxon>Ascomycota</taxon>
        <taxon>Pezizomycotina</taxon>
        <taxon>Eurotiomycetes</taxon>
        <taxon>Eurotiomycetidae</taxon>
        <taxon>Eurotiales</taxon>
        <taxon>Aspergillaceae</taxon>
        <taxon>Aspergillus</taxon>
        <taxon>Aspergillus subgen. Fumigati</taxon>
    </lineage>
</organism>
<dbReference type="InterPro" id="IPR024642">
    <property type="entry name" value="SUZ-C"/>
</dbReference>
<evidence type="ECO:0000256" key="6">
    <source>
        <dbReference type="ARBA" id="ARBA00022801"/>
    </source>
</evidence>
<feature type="region of interest" description="Disordered" evidence="14">
    <location>
        <begin position="518"/>
        <end position="607"/>
    </location>
</feature>
<dbReference type="GO" id="GO:0016787">
    <property type="term" value="F:hydrolase activity"/>
    <property type="evidence" value="ECO:0007669"/>
    <property type="project" value="UniProtKB-KW"/>
</dbReference>
<dbReference type="InterPro" id="IPR036867">
    <property type="entry name" value="R3H_dom_sf"/>
</dbReference>
<dbReference type="SMART" id="SM00393">
    <property type="entry name" value="R3H"/>
    <property type="match status" value="1"/>
</dbReference>
<evidence type="ECO:0000256" key="9">
    <source>
        <dbReference type="ARBA" id="ARBA00022884"/>
    </source>
</evidence>
<evidence type="ECO:0000256" key="12">
    <source>
        <dbReference type="ARBA" id="ARBA00062407"/>
    </source>
</evidence>
<evidence type="ECO:0000259" key="15">
    <source>
        <dbReference type="PROSITE" id="PS50102"/>
    </source>
</evidence>
<dbReference type="InterPro" id="IPR035979">
    <property type="entry name" value="RBD_domain_sf"/>
</dbReference>
<feature type="domain" description="RRM" evidence="15">
    <location>
        <begin position="158"/>
        <end position="236"/>
    </location>
</feature>
<dbReference type="EMBL" id="JAAAPU010000012">
    <property type="protein sequence ID" value="KAF4208207.1"/>
    <property type="molecule type" value="Genomic_DNA"/>
</dbReference>
<feature type="compositionally biased region" description="Polar residues" evidence="14">
    <location>
        <begin position="281"/>
        <end position="293"/>
    </location>
</feature>
<feature type="region of interest" description="Disordered" evidence="14">
    <location>
        <begin position="1"/>
        <end position="40"/>
    </location>
</feature>
<dbReference type="Gene3D" id="3.30.1370.50">
    <property type="entry name" value="R3H-like domain"/>
    <property type="match status" value="1"/>
</dbReference>
<keyword evidence="8" id="KW-0067">ATP-binding</keyword>
<evidence type="ECO:0000256" key="2">
    <source>
        <dbReference type="ARBA" id="ARBA00004496"/>
    </source>
</evidence>
<dbReference type="GO" id="GO:0071014">
    <property type="term" value="C:post-mRNA release spliceosomal complex"/>
    <property type="evidence" value="ECO:0007669"/>
    <property type="project" value="UniProtKB-ARBA"/>
</dbReference>
<dbReference type="InterPro" id="IPR012677">
    <property type="entry name" value="Nucleotide-bd_a/b_plait_sf"/>
</dbReference>
<comment type="function">
    <text evidence="11">Regulates global gene expression after oxidative stress. Interacts and stabilizes mRNAs and may regulate their transition between different cytoplasmic components after oxidative stress.</text>
</comment>
<dbReference type="Pfam" id="PF12901">
    <property type="entry name" value="SUZ-C"/>
    <property type="match status" value="1"/>
</dbReference>
<keyword evidence="7" id="KW-0347">Helicase</keyword>
<keyword evidence="5" id="KW-0547">Nucleotide-binding</keyword>
<feature type="compositionally biased region" description="Polar residues" evidence="14">
    <location>
        <begin position="1"/>
        <end position="25"/>
    </location>
</feature>
<evidence type="ECO:0000313" key="17">
    <source>
        <dbReference type="EMBL" id="KAF4208207.1"/>
    </source>
</evidence>
<evidence type="ECO:0000256" key="3">
    <source>
        <dbReference type="ARBA" id="ARBA00022490"/>
    </source>
</evidence>
<dbReference type="InterPro" id="IPR034186">
    <property type="entry name" value="PIN4-like_RRM"/>
</dbReference>
<dbReference type="SUPFAM" id="SSF54928">
    <property type="entry name" value="RNA-binding domain, RBD"/>
    <property type="match status" value="1"/>
</dbReference>
<keyword evidence="9 13" id="KW-0694">RNA-binding</keyword>
<keyword evidence="4" id="KW-0597">Phosphoprotein</keyword>
<dbReference type="InterPro" id="IPR034069">
    <property type="entry name" value="R3H_Cip2"/>
</dbReference>
<accession>A0AAN5YWJ0</accession>
<evidence type="ECO:0000256" key="7">
    <source>
        <dbReference type="ARBA" id="ARBA00022806"/>
    </source>
</evidence>
<dbReference type="AlphaFoldDB" id="A0AAN5YWJ0"/>
<feature type="region of interest" description="Disordered" evidence="14">
    <location>
        <begin position="245"/>
        <end position="294"/>
    </location>
</feature>